<feature type="transmembrane region" description="Helical" evidence="8">
    <location>
        <begin position="285"/>
        <end position="307"/>
    </location>
</feature>
<keyword evidence="4" id="KW-1003">Cell membrane</keyword>
<dbReference type="PANTHER" id="PTHR36838:SF4">
    <property type="entry name" value="AUXIN EFFLUX CARRIER FAMILY PROTEIN"/>
    <property type="match status" value="1"/>
</dbReference>
<gene>
    <name evidence="9" type="ORF">FYJ65_03130</name>
</gene>
<dbReference type="Proteomes" id="UP000469424">
    <property type="component" value="Unassembled WGS sequence"/>
</dbReference>
<dbReference type="EMBL" id="VUNA01000004">
    <property type="protein sequence ID" value="MST70341.1"/>
    <property type="molecule type" value="Genomic_DNA"/>
</dbReference>
<evidence type="ECO:0000256" key="7">
    <source>
        <dbReference type="ARBA" id="ARBA00023136"/>
    </source>
</evidence>
<comment type="similarity">
    <text evidence="2">Belongs to the auxin efflux carrier (TC 2.A.69) family.</text>
</comment>
<name>A0A6N7XL83_9FIRM</name>
<feature type="transmembrane region" description="Helical" evidence="8">
    <location>
        <begin position="256"/>
        <end position="276"/>
    </location>
</feature>
<evidence type="ECO:0000256" key="2">
    <source>
        <dbReference type="ARBA" id="ARBA00010145"/>
    </source>
</evidence>
<evidence type="ECO:0000313" key="9">
    <source>
        <dbReference type="EMBL" id="MST70341.1"/>
    </source>
</evidence>
<feature type="transmembrane region" description="Helical" evidence="8">
    <location>
        <begin position="126"/>
        <end position="148"/>
    </location>
</feature>
<organism evidence="9 10">
    <name type="scientific">Mogibacterium kristiansenii</name>
    <dbReference type="NCBI Taxonomy" id="2606708"/>
    <lineage>
        <taxon>Bacteria</taxon>
        <taxon>Bacillati</taxon>
        <taxon>Bacillota</taxon>
        <taxon>Clostridia</taxon>
        <taxon>Peptostreptococcales</taxon>
        <taxon>Anaerovoracaceae</taxon>
        <taxon>Mogibacterium</taxon>
    </lineage>
</organism>
<dbReference type="Gene3D" id="1.20.1530.20">
    <property type="match status" value="1"/>
</dbReference>
<feature type="transmembrane region" description="Helical" evidence="8">
    <location>
        <begin position="36"/>
        <end position="56"/>
    </location>
</feature>
<keyword evidence="5 8" id="KW-0812">Transmembrane</keyword>
<comment type="caution">
    <text evidence="9">The sequence shown here is derived from an EMBL/GenBank/DDBJ whole genome shotgun (WGS) entry which is preliminary data.</text>
</comment>
<evidence type="ECO:0000313" key="10">
    <source>
        <dbReference type="Proteomes" id="UP000469424"/>
    </source>
</evidence>
<evidence type="ECO:0000256" key="8">
    <source>
        <dbReference type="SAM" id="Phobius"/>
    </source>
</evidence>
<evidence type="ECO:0000256" key="1">
    <source>
        <dbReference type="ARBA" id="ARBA00004651"/>
    </source>
</evidence>
<feature type="transmembrane region" description="Helical" evidence="8">
    <location>
        <begin position="168"/>
        <end position="193"/>
    </location>
</feature>
<evidence type="ECO:0000256" key="6">
    <source>
        <dbReference type="ARBA" id="ARBA00022989"/>
    </source>
</evidence>
<keyword evidence="7 8" id="KW-0472">Membrane</keyword>
<keyword evidence="3" id="KW-0813">Transport</keyword>
<keyword evidence="6 8" id="KW-1133">Transmembrane helix</keyword>
<dbReference type="GO" id="GO:0005886">
    <property type="term" value="C:plasma membrane"/>
    <property type="evidence" value="ECO:0007669"/>
    <property type="project" value="UniProtKB-SubCell"/>
</dbReference>
<sequence>MNNLIFCLNATVPIFFLILLGMFLRKIQLVDDAFTARLNTLVFRVCLPALLFHDMYRTDYRTNWNTAYVVYCALATLASILICTGVSYLLKDRSIQGEFIQTSYRSSATILGIAVVQNLYHNVGMAPLMVIGAVPIYNIAAVIILEMYRPDRGKMDAMLLRKTLHGILTNPIILSILLGFAWSLLCLPLPTIGDTTVDYVGRCATPLGIIAMGASFQWEKARQSAVPALVSTFIKLFGLCALFLPLGVHLGFRNDLLVAALVMCGSSTTISCFVMAKGMGHKGDLTISTVMLTTLLSAFSLTFWLFILKSHGWI</sequence>
<dbReference type="PANTHER" id="PTHR36838">
    <property type="entry name" value="AUXIN EFFLUX CARRIER FAMILY PROTEIN"/>
    <property type="match status" value="1"/>
</dbReference>
<feature type="transmembrane region" description="Helical" evidence="8">
    <location>
        <begin position="6"/>
        <end position="24"/>
    </location>
</feature>
<protein>
    <submittedName>
        <fullName evidence="9">AEC family transporter</fullName>
    </submittedName>
</protein>
<keyword evidence="10" id="KW-1185">Reference proteome</keyword>
<evidence type="ECO:0000256" key="3">
    <source>
        <dbReference type="ARBA" id="ARBA00022448"/>
    </source>
</evidence>
<reference evidence="9 10" key="1">
    <citation type="submission" date="2019-08" db="EMBL/GenBank/DDBJ databases">
        <title>In-depth cultivation of the pig gut microbiome towards novel bacterial diversity and tailored functional studies.</title>
        <authorList>
            <person name="Wylensek D."/>
            <person name="Hitch T.C.A."/>
            <person name="Clavel T."/>
        </authorList>
    </citation>
    <scope>NUCLEOTIDE SEQUENCE [LARGE SCALE GENOMIC DNA]</scope>
    <source>
        <strain evidence="9 10">WCA-MUC-591-APC-4B</strain>
    </source>
</reference>
<dbReference type="GO" id="GO:0055085">
    <property type="term" value="P:transmembrane transport"/>
    <property type="evidence" value="ECO:0007669"/>
    <property type="project" value="InterPro"/>
</dbReference>
<evidence type="ECO:0000256" key="5">
    <source>
        <dbReference type="ARBA" id="ARBA00022692"/>
    </source>
</evidence>
<proteinExistence type="inferred from homology"/>
<dbReference type="InterPro" id="IPR038770">
    <property type="entry name" value="Na+/solute_symporter_sf"/>
</dbReference>
<accession>A0A6N7XL83</accession>
<comment type="subcellular location">
    <subcellularLocation>
        <location evidence="1">Cell membrane</location>
        <topology evidence="1">Multi-pass membrane protein</topology>
    </subcellularLocation>
</comment>
<feature type="transmembrane region" description="Helical" evidence="8">
    <location>
        <begin position="225"/>
        <end position="244"/>
    </location>
</feature>
<dbReference type="AlphaFoldDB" id="A0A6N7XL83"/>
<dbReference type="InterPro" id="IPR004776">
    <property type="entry name" value="Mem_transp_PIN-like"/>
</dbReference>
<feature type="transmembrane region" description="Helical" evidence="8">
    <location>
        <begin position="68"/>
        <end position="90"/>
    </location>
</feature>
<dbReference type="Pfam" id="PF03547">
    <property type="entry name" value="Mem_trans"/>
    <property type="match status" value="1"/>
</dbReference>
<evidence type="ECO:0000256" key="4">
    <source>
        <dbReference type="ARBA" id="ARBA00022475"/>
    </source>
</evidence>